<dbReference type="Proteomes" id="UP000642748">
    <property type="component" value="Unassembled WGS sequence"/>
</dbReference>
<evidence type="ECO:0000313" key="2">
    <source>
        <dbReference type="Proteomes" id="UP000642748"/>
    </source>
</evidence>
<name>A0A8J3VSV0_9ACTN</name>
<proteinExistence type="predicted"/>
<dbReference type="EMBL" id="BONZ01000054">
    <property type="protein sequence ID" value="GIH17409.1"/>
    <property type="molecule type" value="Genomic_DNA"/>
</dbReference>
<protein>
    <submittedName>
        <fullName evidence="1">Uncharacterized protein</fullName>
    </submittedName>
</protein>
<evidence type="ECO:0000313" key="1">
    <source>
        <dbReference type="EMBL" id="GIH17409.1"/>
    </source>
</evidence>
<sequence length="123" mass="13294">MLVAVTAEPLWLTCALQDDVICWPAEYVQVTVQPCTGLVPAVTSTYATNPPLHWFTRYATWHPLAALASEPGASTATVAAPIPTATAAIAAGRRRRAEIRMLVRPQHSWAARSWATSLSTPSR</sequence>
<reference evidence="1" key="1">
    <citation type="submission" date="2021-01" db="EMBL/GenBank/DDBJ databases">
        <title>Whole genome shotgun sequence of Rugosimonospora africana NBRC 104875.</title>
        <authorList>
            <person name="Komaki H."/>
            <person name="Tamura T."/>
        </authorList>
    </citation>
    <scope>NUCLEOTIDE SEQUENCE</scope>
    <source>
        <strain evidence="1">NBRC 104875</strain>
    </source>
</reference>
<dbReference type="AlphaFoldDB" id="A0A8J3VSV0"/>
<keyword evidence="2" id="KW-1185">Reference proteome</keyword>
<comment type="caution">
    <text evidence="1">The sequence shown here is derived from an EMBL/GenBank/DDBJ whole genome shotgun (WGS) entry which is preliminary data.</text>
</comment>
<organism evidence="1 2">
    <name type="scientific">Rugosimonospora africana</name>
    <dbReference type="NCBI Taxonomy" id="556532"/>
    <lineage>
        <taxon>Bacteria</taxon>
        <taxon>Bacillati</taxon>
        <taxon>Actinomycetota</taxon>
        <taxon>Actinomycetes</taxon>
        <taxon>Micromonosporales</taxon>
        <taxon>Micromonosporaceae</taxon>
        <taxon>Rugosimonospora</taxon>
    </lineage>
</organism>
<accession>A0A8J3VSV0</accession>
<gene>
    <name evidence="1" type="ORF">Raf01_55810</name>
</gene>